<feature type="domain" description="TonB-dependent receptor plug" evidence="14">
    <location>
        <begin position="98"/>
        <end position="214"/>
    </location>
</feature>
<evidence type="ECO:0000256" key="10">
    <source>
        <dbReference type="PROSITE-ProRule" id="PRU01360"/>
    </source>
</evidence>
<gene>
    <name evidence="15" type="ORF">GEV02_30235</name>
</gene>
<dbReference type="SUPFAM" id="SSF56935">
    <property type="entry name" value="Porins"/>
    <property type="match status" value="1"/>
</dbReference>
<keyword evidence="8 15" id="KW-0675">Receptor</keyword>
<reference evidence="15 16" key="1">
    <citation type="submission" date="2019-10" db="EMBL/GenBank/DDBJ databases">
        <title>Two novel species isolated from a subtropical stream in China.</title>
        <authorList>
            <person name="Lu H."/>
        </authorList>
    </citation>
    <scope>NUCLEOTIDE SEQUENCE [LARGE SCALE GENOMIC DNA]</scope>
    <source>
        <strain evidence="15 16">FT29W</strain>
    </source>
</reference>
<dbReference type="Pfam" id="PF07715">
    <property type="entry name" value="Plug"/>
    <property type="match status" value="1"/>
</dbReference>
<feature type="region of interest" description="Disordered" evidence="12">
    <location>
        <begin position="680"/>
        <end position="711"/>
    </location>
</feature>
<dbReference type="Gene3D" id="2.40.170.20">
    <property type="entry name" value="TonB-dependent receptor, beta-barrel domain"/>
    <property type="match status" value="1"/>
</dbReference>
<evidence type="ECO:0000256" key="7">
    <source>
        <dbReference type="ARBA" id="ARBA00023136"/>
    </source>
</evidence>
<keyword evidence="4 10" id="KW-1134">Transmembrane beta strand</keyword>
<evidence type="ECO:0000256" key="12">
    <source>
        <dbReference type="SAM" id="MobiDB-lite"/>
    </source>
</evidence>
<dbReference type="InterPro" id="IPR039426">
    <property type="entry name" value="TonB-dep_rcpt-like"/>
</dbReference>
<comment type="caution">
    <text evidence="15">The sequence shown here is derived from an EMBL/GenBank/DDBJ whole genome shotgun (WGS) entry which is preliminary data.</text>
</comment>
<dbReference type="PANTHER" id="PTHR47234:SF2">
    <property type="entry name" value="TONB-DEPENDENT RECEPTOR"/>
    <property type="match status" value="1"/>
</dbReference>
<name>A0A6A7NB79_9BURK</name>
<keyword evidence="9 10" id="KW-0998">Cell outer membrane</keyword>
<evidence type="ECO:0000256" key="9">
    <source>
        <dbReference type="ARBA" id="ARBA00023237"/>
    </source>
</evidence>
<sequence>MKSCFTDKLVRERFRDLLKVSSYGNRACENLRRVTFALKKPISGENLQNHRNLNRSAVAIALALVYAPAIHAQQAAGKEIDTVYITGSNLKRVGKEGESPVQVITALDIKMSGAATVAELMRTVPSMGTDNNYDTNDGGFSRGVSTASLRGLSSTSTLILLNGRRMTPSAYADPNDGNSTLYDLNSIPLSALDRVEILKDGASAVYGSDAIGGVINFITKSNYEGLQLGVRAGANDDRRFGKRGASAFWGKGDIDKDGYNVFIAADISKRDRVKRADATDIEVDQYKLLNGRFATNYGSTTSSHASFYREKSPGSADFGVSQANAATRLVTRTDCDPSQQLVGSRAMGLSKASVFIGRTFCNYDATQFLEAQSAGNDGNIMSRGVLKLGADTRAFAEVAFSRTERNYTAAPITLGQSSTTNFTATGTGAPFQAILEIGHPDNPFPNARSSIGYRFENLRGGTQNINKGVRALVGLEGRLSNWDWSTGLLWNQSTKDDITYGRLYLPTLRKLNSGTSLAALAADPTLSHDVASDNKASILQWDAKASTEFGSLPGGPLALALGTEVRREKIQLNPDPLVASGQIFGLANTVIDGQRDVKSAFVELRTPLLKNLEFDFAGRVDKYPGIKTNFVPKVGGKWTLAESVALRGTYARGFRAPGLTQVTPGGAQFFLNNIYDPRRCETDESTPKPGATEVDCNKSAAGTGGANPNLVPEKSKSYSLGVIISPTSNIDVVIDMWRIRKTGEVILGSAFDALKNEDQNPGNIVRDPNPVNWVTDANGKPVPNSGPLLMVREPWINQGASEVRGIDLELRHRANLGAWGTFNSKLSSTYTSRYTIAAKDGDIEHDLSGSSAGITDWSLSSSLDIPRWKSSLSTSWTLGDHAVSATVNYVGPVSLLRRYDGKDTFAQPFCHYGTPKPTDAEPDRDATVPLYEAYYPDCAVNSWTTVGVGYTYTGFKNLSLSLNIQNLFDKKAPYDPRSGVSTAASPLAGYNEGLHSNQGRYFTFSANYTFY</sequence>
<dbReference type="InterPro" id="IPR000531">
    <property type="entry name" value="Beta-barrel_TonB"/>
</dbReference>
<evidence type="ECO:0000256" key="1">
    <source>
        <dbReference type="ARBA" id="ARBA00004571"/>
    </source>
</evidence>
<evidence type="ECO:0000259" key="14">
    <source>
        <dbReference type="Pfam" id="PF07715"/>
    </source>
</evidence>
<accession>A0A6A7NB79</accession>
<dbReference type="Gene3D" id="2.170.130.10">
    <property type="entry name" value="TonB-dependent receptor, plug domain"/>
    <property type="match status" value="1"/>
</dbReference>
<dbReference type="GO" id="GO:0009279">
    <property type="term" value="C:cell outer membrane"/>
    <property type="evidence" value="ECO:0007669"/>
    <property type="project" value="UniProtKB-SubCell"/>
</dbReference>
<dbReference type="PANTHER" id="PTHR47234">
    <property type="match status" value="1"/>
</dbReference>
<dbReference type="AlphaFoldDB" id="A0A6A7NB79"/>
<dbReference type="InterPro" id="IPR037066">
    <property type="entry name" value="Plug_dom_sf"/>
</dbReference>
<keyword evidence="7 10" id="KW-0472">Membrane</keyword>
<keyword evidence="3 10" id="KW-0813">Transport</keyword>
<comment type="subcellular location">
    <subcellularLocation>
        <location evidence="1 10">Cell outer membrane</location>
        <topology evidence="1 10">Multi-pass membrane protein</topology>
    </subcellularLocation>
</comment>
<dbReference type="PROSITE" id="PS52016">
    <property type="entry name" value="TONB_DEPENDENT_REC_3"/>
    <property type="match status" value="1"/>
</dbReference>
<keyword evidence="5 10" id="KW-0812">Transmembrane</keyword>
<evidence type="ECO:0000256" key="2">
    <source>
        <dbReference type="ARBA" id="ARBA00009810"/>
    </source>
</evidence>
<comment type="similarity">
    <text evidence="2 10 11">Belongs to the TonB-dependent receptor family.</text>
</comment>
<dbReference type="InterPro" id="IPR012910">
    <property type="entry name" value="Plug_dom"/>
</dbReference>
<evidence type="ECO:0000256" key="6">
    <source>
        <dbReference type="ARBA" id="ARBA00023077"/>
    </source>
</evidence>
<keyword evidence="16" id="KW-1185">Reference proteome</keyword>
<protein>
    <submittedName>
        <fullName evidence="15">TonB-dependent receptor</fullName>
    </submittedName>
</protein>
<evidence type="ECO:0000256" key="3">
    <source>
        <dbReference type="ARBA" id="ARBA00022448"/>
    </source>
</evidence>
<dbReference type="Pfam" id="PF00593">
    <property type="entry name" value="TonB_dep_Rec_b-barrel"/>
    <property type="match status" value="1"/>
</dbReference>
<evidence type="ECO:0000256" key="4">
    <source>
        <dbReference type="ARBA" id="ARBA00022452"/>
    </source>
</evidence>
<feature type="domain" description="TonB-dependent receptor-like beta-barrel" evidence="13">
    <location>
        <begin position="432"/>
        <end position="967"/>
    </location>
</feature>
<evidence type="ECO:0000313" key="15">
    <source>
        <dbReference type="EMBL" id="MQA42420.1"/>
    </source>
</evidence>
<evidence type="ECO:0000259" key="13">
    <source>
        <dbReference type="Pfam" id="PF00593"/>
    </source>
</evidence>
<proteinExistence type="inferred from homology"/>
<keyword evidence="6 11" id="KW-0798">TonB box</keyword>
<organism evidence="15 16">
    <name type="scientific">Rugamonas aquatica</name>
    <dbReference type="NCBI Taxonomy" id="2743357"/>
    <lineage>
        <taxon>Bacteria</taxon>
        <taxon>Pseudomonadati</taxon>
        <taxon>Pseudomonadota</taxon>
        <taxon>Betaproteobacteria</taxon>
        <taxon>Burkholderiales</taxon>
        <taxon>Oxalobacteraceae</taxon>
        <taxon>Telluria group</taxon>
        <taxon>Rugamonas</taxon>
    </lineage>
</organism>
<evidence type="ECO:0000256" key="11">
    <source>
        <dbReference type="RuleBase" id="RU003357"/>
    </source>
</evidence>
<dbReference type="Proteomes" id="UP000440498">
    <property type="component" value="Unassembled WGS sequence"/>
</dbReference>
<evidence type="ECO:0000256" key="5">
    <source>
        <dbReference type="ARBA" id="ARBA00022692"/>
    </source>
</evidence>
<evidence type="ECO:0000256" key="8">
    <source>
        <dbReference type="ARBA" id="ARBA00023170"/>
    </source>
</evidence>
<dbReference type="InterPro" id="IPR036942">
    <property type="entry name" value="Beta-barrel_TonB_sf"/>
</dbReference>
<dbReference type="EMBL" id="WHUG01000020">
    <property type="protein sequence ID" value="MQA42420.1"/>
    <property type="molecule type" value="Genomic_DNA"/>
</dbReference>
<evidence type="ECO:0000313" key="16">
    <source>
        <dbReference type="Proteomes" id="UP000440498"/>
    </source>
</evidence>